<protein>
    <submittedName>
        <fullName evidence="5">MarR family transcriptional regulator</fullName>
    </submittedName>
</protein>
<keyword evidence="3" id="KW-0804">Transcription</keyword>
<dbReference type="InterPro" id="IPR036390">
    <property type="entry name" value="WH_DNA-bd_sf"/>
</dbReference>
<dbReference type="Proteomes" id="UP000325606">
    <property type="component" value="Chromosome"/>
</dbReference>
<evidence type="ECO:0000313" key="6">
    <source>
        <dbReference type="Proteomes" id="UP000325606"/>
    </source>
</evidence>
<sequence length="159" mass="18214">MQDSVDHILRQWRDARPDLDCSAMGVVGRLGRVSSIWRKQIDTAFDQHELSGIEFDILATLRRSQVPLTPTELYQTLMLSSGAMSTRIEKLVQRGFIERIASEDDRRSCKVMLTEPGQQKLDAALQDHLDNMEVMLEALNKDERLQLANLLKKVLLHSR</sequence>
<evidence type="ECO:0000259" key="4">
    <source>
        <dbReference type="PROSITE" id="PS50995"/>
    </source>
</evidence>
<reference evidence="5 6" key="1">
    <citation type="submission" date="2019-09" db="EMBL/GenBank/DDBJ databases">
        <title>Nitrincola iocasae sp. nov., a bacterium isolated from the sediment collected at a cold seep field in South China Sea.</title>
        <authorList>
            <person name="Zhang H."/>
            <person name="Wang H."/>
            <person name="Li C."/>
        </authorList>
    </citation>
    <scope>NUCLEOTIDE SEQUENCE [LARGE SCALE GENOMIC DNA]</scope>
    <source>
        <strain evidence="5 6">KXZD1103</strain>
    </source>
</reference>
<dbReference type="PROSITE" id="PS50995">
    <property type="entry name" value="HTH_MARR_2"/>
    <property type="match status" value="1"/>
</dbReference>
<dbReference type="RefSeq" id="WP_151056245.1">
    <property type="nucleotide sequence ID" value="NZ_CP044222.1"/>
</dbReference>
<dbReference type="PROSITE" id="PS01117">
    <property type="entry name" value="HTH_MARR_1"/>
    <property type="match status" value="1"/>
</dbReference>
<dbReference type="Pfam" id="PF12802">
    <property type="entry name" value="MarR_2"/>
    <property type="match status" value="1"/>
</dbReference>
<dbReference type="KEGG" id="nik:F5I99_11770"/>
<organism evidence="5 6">
    <name type="scientific">Nitrincola iocasae</name>
    <dbReference type="NCBI Taxonomy" id="2614693"/>
    <lineage>
        <taxon>Bacteria</taxon>
        <taxon>Pseudomonadati</taxon>
        <taxon>Pseudomonadota</taxon>
        <taxon>Gammaproteobacteria</taxon>
        <taxon>Oceanospirillales</taxon>
        <taxon>Oceanospirillaceae</taxon>
        <taxon>Nitrincola</taxon>
    </lineage>
</organism>
<dbReference type="PANTHER" id="PTHR42756">
    <property type="entry name" value="TRANSCRIPTIONAL REGULATOR, MARR"/>
    <property type="match status" value="1"/>
</dbReference>
<proteinExistence type="predicted"/>
<evidence type="ECO:0000256" key="2">
    <source>
        <dbReference type="ARBA" id="ARBA00023125"/>
    </source>
</evidence>
<keyword evidence="6" id="KW-1185">Reference proteome</keyword>
<dbReference type="InterPro" id="IPR000835">
    <property type="entry name" value="HTH_MarR-typ"/>
</dbReference>
<keyword evidence="2" id="KW-0238">DNA-binding</keyword>
<dbReference type="PANTHER" id="PTHR42756:SF1">
    <property type="entry name" value="TRANSCRIPTIONAL REPRESSOR OF EMRAB OPERON"/>
    <property type="match status" value="1"/>
</dbReference>
<dbReference type="GO" id="GO:0003677">
    <property type="term" value="F:DNA binding"/>
    <property type="evidence" value="ECO:0007669"/>
    <property type="project" value="UniProtKB-KW"/>
</dbReference>
<evidence type="ECO:0000256" key="3">
    <source>
        <dbReference type="ARBA" id="ARBA00023163"/>
    </source>
</evidence>
<dbReference type="InterPro" id="IPR036388">
    <property type="entry name" value="WH-like_DNA-bd_sf"/>
</dbReference>
<name>A0A5J6LFL4_9GAMM</name>
<evidence type="ECO:0000313" key="5">
    <source>
        <dbReference type="EMBL" id="QEW07132.1"/>
    </source>
</evidence>
<keyword evidence="1" id="KW-0805">Transcription regulation</keyword>
<dbReference type="SMART" id="SM00347">
    <property type="entry name" value="HTH_MARR"/>
    <property type="match status" value="1"/>
</dbReference>
<dbReference type="Gene3D" id="1.10.10.10">
    <property type="entry name" value="Winged helix-like DNA-binding domain superfamily/Winged helix DNA-binding domain"/>
    <property type="match status" value="1"/>
</dbReference>
<dbReference type="SUPFAM" id="SSF46785">
    <property type="entry name" value="Winged helix' DNA-binding domain"/>
    <property type="match status" value="1"/>
</dbReference>
<gene>
    <name evidence="5" type="ORF">F5I99_11770</name>
</gene>
<dbReference type="EMBL" id="CP044222">
    <property type="protein sequence ID" value="QEW07132.1"/>
    <property type="molecule type" value="Genomic_DNA"/>
</dbReference>
<feature type="domain" description="HTH marR-type" evidence="4">
    <location>
        <begin position="23"/>
        <end position="156"/>
    </location>
</feature>
<dbReference type="PRINTS" id="PR00598">
    <property type="entry name" value="HTHMARR"/>
</dbReference>
<evidence type="ECO:0000256" key="1">
    <source>
        <dbReference type="ARBA" id="ARBA00023015"/>
    </source>
</evidence>
<dbReference type="GO" id="GO:0003700">
    <property type="term" value="F:DNA-binding transcription factor activity"/>
    <property type="evidence" value="ECO:0007669"/>
    <property type="project" value="InterPro"/>
</dbReference>
<dbReference type="InterPro" id="IPR023187">
    <property type="entry name" value="Tscrpt_reg_MarR-type_CS"/>
</dbReference>
<dbReference type="AlphaFoldDB" id="A0A5J6LFL4"/>
<accession>A0A5J6LFL4</accession>